<dbReference type="PANTHER" id="PTHR33986">
    <property type="entry name" value="OS02G0535700 PROTEIN"/>
    <property type="match status" value="1"/>
</dbReference>
<name>A0ABT8SRV2_9CAUL</name>
<evidence type="ECO:0000313" key="1">
    <source>
        <dbReference type="EMBL" id="MDO1560452.1"/>
    </source>
</evidence>
<dbReference type="PANTHER" id="PTHR33986:SF15">
    <property type="entry name" value="MITOCHONDRIAL FISSION PROTEIN ELM1"/>
    <property type="match status" value="1"/>
</dbReference>
<organism evidence="1 2">
    <name type="scientific">Peiella sedimenti</name>
    <dbReference type="NCBI Taxonomy" id="3061083"/>
    <lineage>
        <taxon>Bacteria</taxon>
        <taxon>Pseudomonadati</taxon>
        <taxon>Pseudomonadota</taxon>
        <taxon>Alphaproteobacteria</taxon>
        <taxon>Caulobacterales</taxon>
        <taxon>Caulobacteraceae</taxon>
        <taxon>Peiella</taxon>
    </lineage>
</organism>
<evidence type="ECO:0000313" key="2">
    <source>
        <dbReference type="Proteomes" id="UP001169063"/>
    </source>
</evidence>
<dbReference type="EMBL" id="JAUKTR010000006">
    <property type="protein sequence ID" value="MDO1560452.1"/>
    <property type="molecule type" value="Genomic_DNA"/>
</dbReference>
<gene>
    <name evidence="1" type="ORF">Q0812_13540</name>
</gene>
<dbReference type="Proteomes" id="UP001169063">
    <property type="component" value="Unassembled WGS sequence"/>
</dbReference>
<proteinExistence type="predicted"/>
<dbReference type="Pfam" id="PF06258">
    <property type="entry name" value="Mito_fiss_Elm1"/>
    <property type="match status" value="1"/>
</dbReference>
<dbReference type="InterPro" id="IPR009367">
    <property type="entry name" value="Elm1-like"/>
</dbReference>
<keyword evidence="2" id="KW-1185">Reference proteome</keyword>
<protein>
    <submittedName>
        <fullName evidence="1">Mitochondrial fission ELM1 family protein</fullName>
    </submittedName>
</protein>
<reference evidence="1" key="1">
    <citation type="submission" date="2023-07" db="EMBL/GenBank/DDBJ databases">
        <title>Brevundimonas soil sp. nov., isolated from the soil of chemical plant.</title>
        <authorList>
            <person name="Wu N."/>
        </authorList>
    </citation>
    <scope>NUCLEOTIDE SEQUENCE</scope>
    <source>
        <strain evidence="1">XZ-24</strain>
    </source>
</reference>
<comment type="caution">
    <text evidence="1">The sequence shown here is derived from an EMBL/GenBank/DDBJ whole genome shotgun (WGS) entry which is preliminary data.</text>
</comment>
<dbReference type="RefSeq" id="WP_302110883.1">
    <property type="nucleotide sequence ID" value="NZ_JAUKTR010000006.1"/>
</dbReference>
<accession>A0ABT8SRV2</accession>
<sequence>MEVDPSKPLTIWAVSDGRAGIENQVLGLAQAIARLAPSEIAVKRVAWRRWADRLPSMLKIAPRRMLAKGSDPLSPPWPEVWIAAGRATLPLSINARRWSRGRTLVVQLQDPRWPTRLFDMVIPPEHDEVEGDNVFPILGSPHRVTPARLDEARARFARLAALPSPRCAVLIGGRSKVFDLSDAHAAALADQIARAVGSAGGSAMVTFSRRTPPSAAEALRARLSSLAGEVWDGVGDNPYFGYLAYADHILVTEDSTNMAVEAAATRKPVHILPLEGGAPRFARLHQALEARGVSRRFEGTLNAWSYEPLDETGRAARAVLEAMAARG</sequence>